<proteinExistence type="predicted"/>
<protein>
    <submittedName>
        <fullName evidence="2">Uncharacterized protein</fullName>
    </submittedName>
</protein>
<name>A0A9Q0MU03_9DIPT</name>
<evidence type="ECO:0000256" key="1">
    <source>
        <dbReference type="SAM" id="SignalP"/>
    </source>
</evidence>
<gene>
    <name evidence="2" type="ORF">Bhyg_10691</name>
</gene>
<feature type="signal peptide" evidence="1">
    <location>
        <begin position="1"/>
        <end position="16"/>
    </location>
</feature>
<dbReference type="EMBL" id="WJQU01000003">
    <property type="protein sequence ID" value="KAJ6637960.1"/>
    <property type="molecule type" value="Genomic_DNA"/>
</dbReference>
<keyword evidence="3" id="KW-1185">Reference proteome</keyword>
<dbReference type="Proteomes" id="UP001151699">
    <property type="component" value="Chromosome X"/>
</dbReference>
<organism evidence="2 3">
    <name type="scientific">Pseudolycoriella hygida</name>
    <dbReference type="NCBI Taxonomy" id="35572"/>
    <lineage>
        <taxon>Eukaryota</taxon>
        <taxon>Metazoa</taxon>
        <taxon>Ecdysozoa</taxon>
        <taxon>Arthropoda</taxon>
        <taxon>Hexapoda</taxon>
        <taxon>Insecta</taxon>
        <taxon>Pterygota</taxon>
        <taxon>Neoptera</taxon>
        <taxon>Endopterygota</taxon>
        <taxon>Diptera</taxon>
        <taxon>Nematocera</taxon>
        <taxon>Sciaroidea</taxon>
        <taxon>Sciaridae</taxon>
        <taxon>Pseudolycoriella</taxon>
    </lineage>
</organism>
<sequence>MYNNLVIIVMVPVIIGSHLAWSALQNDTRLVPPEQKRGQPLFTIMVLRLGRLLPRKPGNI</sequence>
<evidence type="ECO:0000313" key="2">
    <source>
        <dbReference type="EMBL" id="KAJ6637960.1"/>
    </source>
</evidence>
<dbReference type="AlphaFoldDB" id="A0A9Q0MU03"/>
<reference evidence="2" key="1">
    <citation type="submission" date="2022-07" db="EMBL/GenBank/DDBJ databases">
        <authorList>
            <person name="Trinca V."/>
            <person name="Uliana J.V.C."/>
            <person name="Torres T.T."/>
            <person name="Ward R.J."/>
            <person name="Monesi N."/>
        </authorList>
    </citation>
    <scope>NUCLEOTIDE SEQUENCE</scope>
    <source>
        <strain evidence="2">HSMRA1968</strain>
        <tissue evidence="2">Whole embryos</tissue>
    </source>
</reference>
<evidence type="ECO:0000313" key="3">
    <source>
        <dbReference type="Proteomes" id="UP001151699"/>
    </source>
</evidence>
<keyword evidence="1" id="KW-0732">Signal</keyword>
<dbReference type="OrthoDB" id="6434695at2759"/>
<comment type="caution">
    <text evidence="2">The sequence shown here is derived from an EMBL/GenBank/DDBJ whole genome shotgun (WGS) entry which is preliminary data.</text>
</comment>
<accession>A0A9Q0MU03</accession>
<feature type="chain" id="PRO_5040122034" evidence="1">
    <location>
        <begin position="17"/>
        <end position="60"/>
    </location>
</feature>